<comment type="caution">
    <text evidence="1">The sequence shown here is derived from an EMBL/GenBank/DDBJ whole genome shotgun (WGS) entry which is preliminary data.</text>
</comment>
<protein>
    <recommendedName>
        <fullName evidence="3">DUF1820 family protein</fullName>
    </recommendedName>
</protein>
<evidence type="ECO:0000313" key="2">
    <source>
        <dbReference type="Proteomes" id="UP000583387"/>
    </source>
</evidence>
<organism evidence="1 2">
    <name type="scientific">Zestomonas carbonaria</name>
    <dbReference type="NCBI Taxonomy" id="2762745"/>
    <lineage>
        <taxon>Bacteria</taxon>
        <taxon>Pseudomonadati</taxon>
        <taxon>Pseudomonadota</taxon>
        <taxon>Gammaproteobacteria</taxon>
        <taxon>Pseudomonadales</taxon>
        <taxon>Pseudomonadaceae</taxon>
        <taxon>Zestomonas</taxon>
    </lineage>
</organism>
<keyword evidence="2" id="KW-1185">Reference proteome</keyword>
<evidence type="ECO:0008006" key="3">
    <source>
        <dbReference type="Google" id="ProtNLM"/>
    </source>
</evidence>
<gene>
    <name evidence="1" type="ORF">PSEWESI4_01884</name>
</gene>
<evidence type="ECO:0000313" key="1">
    <source>
        <dbReference type="EMBL" id="CAD5107611.1"/>
    </source>
</evidence>
<sequence length="123" mass="13977">MIRAPFFAVPFPSSMSKSDPIYKVIFLNQGQVYEMYAKQIFQSELWGFLEVEEFVFGERTQVVVDPSEEKLKAQFEGVIRSFLPMHSIIRIDEVERLGVPKISEAKGGGNVMPFPMPMPDKGS</sequence>
<dbReference type="Pfam" id="PF08850">
    <property type="entry name" value="DUF1820"/>
    <property type="match status" value="1"/>
</dbReference>
<proteinExistence type="predicted"/>
<name>A0A7U7EMJ3_9GAMM</name>
<dbReference type="AlphaFoldDB" id="A0A7U7EMJ3"/>
<dbReference type="InterPro" id="IPR014949">
    <property type="entry name" value="DUF1820"/>
</dbReference>
<dbReference type="EMBL" id="CAJFCI010000039">
    <property type="protein sequence ID" value="CAD5107611.1"/>
    <property type="molecule type" value="Genomic_DNA"/>
</dbReference>
<dbReference type="Proteomes" id="UP000583387">
    <property type="component" value="Unassembled WGS sequence"/>
</dbReference>
<accession>A0A7U7EMJ3</accession>
<dbReference type="PIRSF" id="PIRSF028538">
    <property type="entry name" value="DUF1820"/>
    <property type="match status" value="1"/>
</dbReference>
<reference evidence="1 2" key="1">
    <citation type="submission" date="2020-08" db="EMBL/GenBank/DDBJ databases">
        <authorList>
            <person name="Criscuolo A."/>
        </authorList>
    </citation>
    <scope>NUCLEOTIDE SEQUENCE [LARGE SCALE GENOMIC DNA]</scope>
    <source>
        <strain evidence="1">CIP111764</strain>
    </source>
</reference>